<dbReference type="PROSITE" id="PS00383">
    <property type="entry name" value="TYR_PHOSPHATASE_1"/>
    <property type="match status" value="1"/>
</dbReference>
<keyword evidence="2" id="KW-0812">Transmembrane</keyword>
<gene>
    <name evidence="5" type="ORF">RFI_01765</name>
</gene>
<keyword evidence="2" id="KW-0472">Membrane</keyword>
<evidence type="ECO:0000256" key="1">
    <source>
        <dbReference type="ARBA" id="ARBA00022801"/>
    </source>
</evidence>
<evidence type="ECO:0000313" key="6">
    <source>
        <dbReference type="Proteomes" id="UP000023152"/>
    </source>
</evidence>
<feature type="transmembrane region" description="Helical" evidence="2">
    <location>
        <begin position="341"/>
        <end position="361"/>
    </location>
</feature>
<dbReference type="PROSITE" id="PS50056">
    <property type="entry name" value="TYR_PHOSPHATASE_2"/>
    <property type="match status" value="1"/>
</dbReference>
<comment type="caution">
    <text evidence="5">The sequence shown here is derived from an EMBL/GenBank/DDBJ whole genome shotgun (WGS) entry which is preliminary data.</text>
</comment>
<dbReference type="Proteomes" id="UP000023152">
    <property type="component" value="Unassembled WGS sequence"/>
</dbReference>
<feature type="domain" description="Tyrosine-protein phosphatase" evidence="3">
    <location>
        <begin position="242"/>
        <end position="343"/>
    </location>
</feature>
<dbReference type="Gene3D" id="3.90.190.10">
    <property type="entry name" value="Protein tyrosine phosphatase superfamily"/>
    <property type="match status" value="1"/>
</dbReference>
<keyword evidence="1" id="KW-0378">Hydrolase</keyword>
<dbReference type="InterPro" id="IPR029021">
    <property type="entry name" value="Prot-tyrosine_phosphatase-like"/>
</dbReference>
<reference evidence="5 6" key="1">
    <citation type="journal article" date="2013" name="Curr. Biol.">
        <title>The Genome of the Foraminiferan Reticulomyxa filosa.</title>
        <authorList>
            <person name="Glockner G."/>
            <person name="Hulsmann N."/>
            <person name="Schleicher M."/>
            <person name="Noegel A.A."/>
            <person name="Eichinger L."/>
            <person name="Gallinger C."/>
            <person name="Pawlowski J."/>
            <person name="Sierra R."/>
            <person name="Euteneuer U."/>
            <person name="Pillet L."/>
            <person name="Moustafa A."/>
            <person name="Platzer M."/>
            <person name="Groth M."/>
            <person name="Szafranski K."/>
            <person name="Schliwa M."/>
        </authorList>
    </citation>
    <scope>NUCLEOTIDE SEQUENCE [LARGE SCALE GENOMIC DNA]</scope>
</reference>
<sequence>MPFIYGYFQFDPKLTFFVAVLLFVLNIILFSVSLSLEKRPRSELAPQIWLNFLSPQWLWISYGIVCNPWKKMYRIITNHELWDMWTALMFCEGLLAVLVALLLPYSTNSSNLHQILMDHPFFFYVTFVYLYIQVCVQAIYFIIVSGIILTDYILGCACFHTSPSSEIVTTDPFQIDFVYVQINKYIYVYVDINASPTPFGNVSDLELIKQKYGVSGVVTLVPMNELTLCGCEKINEEAKDLELNWMHYPWRDKFIPHNSIQHLYTFLHTVCLPSVDQQNQKVLIHCNGGVGRTGTFVACLIMTIAYHRPDLNFEQFNIHTATRLMRASRKSSMLKNPLQRMFVNCFFSSLKLGCIAGHQIIQPKLKGNFLKIYTLFCLYSNWKLISLALIIFQFSLLSCSFFGKYLKKKQIHKVFAFRQQTNA</sequence>
<feature type="transmembrane region" description="Helical" evidence="2">
    <location>
        <begin position="381"/>
        <end position="403"/>
    </location>
</feature>
<evidence type="ECO:0000259" key="4">
    <source>
        <dbReference type="PROSITE" id="PS50056"/>
    </source>
</evidence>
<dbReference type="PRINTS" id="PR00700">
    <property type="entry name" value="PRTYPHPHTASE"/>
</dbReference>
<feature type="transmembrane region" description="Helical" evidence="2">
    <location>
        <begin position="85"/>
        <end position="103"/>
    </location>
</feature>
<dbReference type="SUPFAM" id="SSF52799">
    <property type="entry name" value="(Phosphotyrosine protein) phosphatases II"/>
    <property type="match status" value="1"/>
</dbReference>
<organism evidence="5 6">
    <name type="scientific">Reticulomyxa filosa</name>
    <dbReference type="NCBI Taxonomy" id="46433"/>
    <lineage>
        <taxon>Eukaryota</taxon>
        <taxon>Sar</taxon>
        <taxon>Rhizaria</taxon>
        <taxon>Retaria</taxon>
        <taxon>Foraminifera</taxon>
        <taxon>Monothalamids</taxon>
        <taxon>Reticulomyxidae</taxon>
        <taxon>Reticulomyxa</taxon>
    </lineage>
</organism>
<accession>X6PCA4</accession>
<keyword evidence="2" id="KW-1133">Transmembrane helix</keyword>
<keyword evidence="6" id="KW-1185">Reference proteome</keyword>
<dbReference type="InterPro" id="IPR000242">
    <property type="entry name" value="PTP_cat"/>
</dbReference>
<dbReference type="OrthoDB" id="19045at2759"/>
<name>X6PCA4_RETFI</name>
<dbReference type="InterPro" id="IPR000387">
    <property type="entry name" value="Tyr_Pase_dom"/>
</dbReference>
<dbReference type="EMBL" id="ASPP01001757">
    <property type="protein sequence ID" value="ETO35297.1"/>
    <property type="molecule type" value="Genomic_DNA"/>
</dbReference>
<protein>
    <submittedName>
        <fullName evidence="5">ADP-ribosylation/Crystallin J1</fullName>
    </submittedName>
</protein>
<evidence type="ECO:0000256" key="2">
    <source>
        <dbReference type="SAM" id="Phobius"/>
    </source>
</evidence>
<feature type="domain" description="Tyrosine specific protein phosphatases" evidence="4">
    <location>
        <begin position="261"/>
        <end position="329"/>
    </location>
</feature>
<dbReference type="GO" id="GO:0004725">
    <property type="term" value="F:protein tyrosine phosphatase activity"/>
    <property type="evidence" value="ECO:0007669"/>
    <property type="project" value="InterPro"/>
</dbReference>
<dbReference type="InterPro" id="IPR016130">
    <property type="entry name" value="Tyr_Pase_AS"/>
</dbReference>
<evidence type="ECO:0000313" key="5">
    <source>
        <dbReference type="EMBL" id="ETO35297.1"/>
    </source>
</evidence>
<dbReference type="PROSITE" id="PS50055">
    <property type="entry name" value="TYR_PHOSPHATASE_PTP"/>
    <property type="match status" value="1"/>
</dbReference>
<evidence type="ECO:0000259" key="3">
    <source>
        <dbReference type="PROSITE" id="PS50055"/>
    </source>
</evidence>
<dbReference type="AlphaFoldDB" id="X6PCA4"/>
<dbReference type="Pfam" id="PF22784">
    <property type="entry name" value="PTP-SAK"/>
    <property type="match status" value="1"/>
</dbReference>
<dbReference type="InterPro" id="IPR057023">
    <property type="entry name" value="PTP-SAK"/>
</dbReference>
<feature type="transmembrane region" description="Helical" evidence="2">
    <location>
        <begin position="138"/>
        <end position="159"/>
    </location>
</feature>
<proteinExistence type="predicted"/>
<feature type="transmembrane region" description="Helical" evidence="2">
    <location>
        <begin position="14"/>
        <end position="36"/>
    </location>
</feature>